<evidence type="ECO:0000256" key="5">
    <source>
        <dbReference type="SAM" id="MobiDB-lite"/>
    </source>
</evidence>
<dbReference type="FunCoup" id="A0A2V0PMX3">
    <property type="interactions" value="2411"/>
</dbReference>
<keyword evidence="7" id="KW-1185">Reference proteome</keyword>
<protein>
    <submittedName>
        <fullName evidence="6">Eukaryotic translation initiation factor 3 subunit D-like</fullName>
    </submittedName>
</protein>
<keyword evidence="4" id="KW-0648">Protein biosynthesis</keyword>
<dbReference type="GO" id="GO:0003743">
    <property type="term" value="F:translation initiation factor activity"/>
    <property type="evidence" value="ECO:0007669"/>
    <property type="project" value="UniProtKB-KW"/>
</dbReference>
<evidence type="ECO:0000256" key="2">
    <source>
        <dbReference type="ARBA" id="ARBA00022540"/>
    </source>
</evidence>
<gene>
    <name evidence="6" type="ORF">Rsub_13162</name>
</gene>
<dbReference type="STRING" id="307507.A0A2V0PMX3"/>
<dbReference type="PANTHER" id="PTHR12399">
    <property type="entry name" value="EUKARYOTIC TRANSLATION INITIATION FACTOR 3 SUBUNIT 7"/>
    <property type="match status" value="1"/>
</dbReference>
<dbReference type="PANTHER" id="PTHR12399:SF0">
    <property type="entry name" value="EUKARYOTIC TRANSLATION INITIATION FACTOR 3 SUBUNIT D"/>
    <property type="match status" value="1"/>
</dbReference>
<evidence type="ECO:0000313" key="6">
    <source>
        <dbReference type="EMBL" id="GBG00453.1"/>
    </source>
</evidence>
<name>A0A2V0PMX3_9CHLO</name>
<comment type="caution">
    <text evidence="6">The sequence shown here is derived from an EMBL/GenBank/DDBJ whole genome shotgun (WGS) entry which is preliminary data.</text>
</comment>
<dbReference type="EMBL" id="BDRX01000227">
    <property type="protein sequence ID" value="GBG00453.1"/>
    <property type="molecule type" value="Genomic_DNA"/>
</dbReference>
<organism evidence="6 7">
    <name type="scientific">Raphidocelis subcapitata</name>
    <dbReference type="NCBI Taxonomy" id="307507"/>
    <lineage>
        <taxon>Eukaryota</taxon>
        <taxon>Viridiplantae</taxon>
        <taxon>Chlorophyta</taxon>
        <taxon>core chlorophytes</taxon>
        <taxon>Chlorophyceae</taxon>
        <taxon>CS clade</taxon>
        <taxon>Sphaeropleales</taxon>
        <taxon>Selenastraceae</taxon>
        <taxon>Raphidocelis</taxon>
    </lineage>
</organism>
<evidence type="ECO:0000256" key="4">
    <source>
        <dbReference type="ARBA" id="ARBA00022917"/>
    </source>
</evidence>
<sequence length="394" mass="42928">MPGTGIPYSVPELHDNSDGWGPSTVPEHLQGVPFAPFSKTDKLGKAADWTNTNFQKYSGRYNQNPVATVFTFFQNEEVRAARRSGGGAAAAAADDPVLRRLASEGAARVFATDAVLSSLMCARSSVYSWDVVLTRAGESLFIDKRDGGPLDLLTVNETAPEQIPEDRDNINGTQQLALEATAVNQSLSQQLLAKDGGKHELGAPNPFAGEEGEDLASAGYRYRKWTLGPNGPEVAVRCEVNAALTTPKGEVQLASLKALNEWNLKETDWRKKLDQSRASMLLTEAKNNKNKMARWTAEAIMAGAEAIKWGYVSRAGLKDNSNHAVLNVQTSKPRDFASQIQLSMDHCWGVVRALVDLALAQPEGKYLLLKDPNKELLRLYAVPGDAFEAHYADE</sequence>
<evidence type="ECO:0000256" key="3">
    <source>
        <dbReference type="ARBA" id="ARBA00022884"/>
    </source>
</evidence>
<keyword evidence="3" id="KW-0694">RNA-binding</keyword>
<evidence type="ECO:0000313" key="7">
    <source>
        <dbReference type="Proteomes" id="UP000247498"/>
    </source>
</evidence>
<dbReference type="Proteomes" id="UP000247498">
    <property type="component" value="Unassembled WGS sequence"/>
</dbReference>
<keyword evidence="1" id="KW-0963">Cytoplasm</keyword>
<evidence type="ECO:0000256" key="1">
    <source>
        <dbReference type="ARBA" id="ARBA00022490"/>
    </source>
</evidence>
<dbReference type="InterPro" id="IPR007783">
    <property type="entry name" value="eIF3d"/>
</dbReference>
<dbReference type="OrthoDB" id="16538at2759"/>
<feature type="region of interest" description="Disordered" evidence="5">
    <location>
        <begin position="1"/>
        <end position="24"/>
    </location>
</feature>
<reference evidence="6 7" key="1">
    <citation type="journal article" date="2018" name="Sci. Rep.">
        <title>Raphidocelis subcapitata (=Pseudokirchneriella subcapitata) provides an insight into genome evolution and environmental adaptations in the Sphaeropleales.</title>
        <authorList>
            <person name="Suzuki S."/>
            <person name="Yamaguchi H."/>
            <person name="Nakajima N."/>
            <person name="Kawachi M."/>
        </authorList>
    </citation>
    <scope>NUCLEOTIDE SEQUENCE [LARGE SCALE GENOMIC DNA]</scope>
    <source>
        <strain evidence="6 7">NIES-35</strain>
    </source>
</reference>
<dbReference type="GO" id="GO:0005852">
    <property type="term" value="C:eukaryotic translation initiation factor 3 complex"/>
    <property type="evidence" value="ECO:0007669"/>
    <property type="project" value="InterPro"/>
</dbReference>
<dbReference type="AlphaFoldDB" id="A0A2V0PMX3"/>
<dbReference type="Pfam" id="PF05091">
    <property type="entry name" value="eIF-3_zeta"/>
    <property type="match status" value="2"/>
</dbReference>
<proteinExistence type="predicted"/>
<dbReference type="GO" id="GO:0003723">
    <property type="term" value="F:RNA binding"/>
    <property type="evidence" value="ECO:0007669"/>
    <property type="project" value="UniProtKB-KW"/>
</dbReference>
<keyword evidence="2 6" id="KW-0396">Initiation factor</keyword>
<accession>A0A2V0PMX3</accession>
<dbReference type="InParanoid" id="A0A2V0PMX3"/>